<dbReference type="AlphaFoldDB" id="A0A4Q1BEQ9"/>
<accession>A0A4Q1BEQ9</accession>
<feature type="compositionally biased region" description="Pro residues" evidence="1">
    <location>
        <begin position="18"/>
        <end position="38"/>
    </location>
</feature>
<comment type="caution">
    <text evidence="3">The sequence shown here is derived from an EMBL/GenBank/DDBJ whole genome shotgun (WGS) entry which is preliminary data.</text>
</comment>
<dbReference type="InParanoid" id="A0A4Q1BEQ9"/>
<reference evidence="3 4" key="1">
    <citation type="submission" date="2016-06" db="EMBL/GenBank/DDBJ databases">
        <title>Evolution of pathogenesis and genome organization in the Tremellales.</title>
        <authorList>
            <person name="Cuomo C."/>
            <person name="Litvintseva A."/>
            <person name="Heitman J."/>
            <person name="Chen Y."/>
            <person name="Sun S."/>
            <person name="Springer D."/>
            <person name="Dromer F."/>
            <person name="Young S."/>
            <person name="Zeng Q."/>
            <person name="Chapman S."/>
            <person name="Gujja S."/>
            <person name="Saif S."/>
            <person name="Birren B."/>
        </authorList>
    </citation>
    <scope>NUCLEOTIDE SEQUENCE [LARGE SCALE GENOMIC DNA]</scope>
    <source>
        <strain evidence="3 4">ATCC 28783</strain>
    </source>
</reference>
<feature type="compositionally biased region" description="Polar residues" evidence="1">
    <location>
        <begin position="1"/>
        <end position="11"/>
    </location>
</feature>
<dbReference type="STRING" id="5217.A0A4Q1BEQ9"/>
<feature type="region of interest" description="Disordered" evidence="1">
    <location>
        <begin position="374"/>
        <end position="420"/>
    </location>
</feature>
<dbReference type="VEuPathDB" id="FungiDB:TREMEDRAFT_59699"/>
<dbReference type="OrthoDB" id="94039at2759"/>
<proteinExistence type="predicted"/>
<dbReference type="SUPFAM" id="SSF53474">
    <property type="entry name" value="alpha/beta-Hydrolases"/>
    <property type="match status" value="1"/>
</dbReference>
<evidence type="ECO:0000313" key="4">
    <source>
        <dbReference type="Proteomes" id="UP000289152"/>
    </source>
</evidence>
<dbReference type="Proteomes" id="UP000289152">
    <property type="component" value="Unassembled WGS sequence"/>
</dbReference>
<feature type="domain" description="AB hydrolase-1" evidence="2">
    <location>
        <begin position="225"/>
        <end position="504"/>
    </location>
</feature>
<evidence type="ECO:0000259" key="2">
    <source>
        <dbReference type="Pfam" id="PF12697"/>
    </source>
</evidence>
<feature type="region of interest" description="Disordered" evidence="1">
    <location>
        <begin position="1"/>
        <end position="86"/>
    </location>
</feature>
<name>A0A4Q1BEQ9_TREME</name>
<protein>
    <recommendedName>
        <fullName evidence="2">AB hydrolase-1 domain-containing protein</fullName>
    </recommendedName>
</protein>
<dbReference type="InterPro" id="IPR000073">
    <property type="entry name" value="AB_hydrolase_1"/>
</dbReference>
<feature type="compositionally biased region" description="Low complexity" evidence="1">
    <location>
        <begin position="395"/>
        <end position="407"/>
    </location>
</feature>
<dbReference type="InterPro" id="IPR029058">
    <property type="entry name" value="AB_hydrolase_fold"/>
</dbReference>
<dbReference type="Gene3D" id="3.40.50.1820">
    <property type="entry name" value="alpha/beta hydrolase"/>
    <property type="match status" value="1"/>
</dbReference>
<keyword evidence="4" id="KW-1185">Reference proteome</keyword>
<dbReference type="Pfam" id="PF12697">
    <property type="entry name" value="Abhydrolase_6"/>
    <property type="match status" value="1"/>
</dbReference>
<organism evidence="3 4">
    <name type="scientific">Tremella mesenterica</name>
    <name type="common">Jelly fungus</name>
    <dbReference type="NCBI Taxonomy" id="5217"/>
    <lineage>
        <taxon>Eukaryota</taxon>
        <taxon>Fungi</taxon>
        <taxon>Dikarya</taxon>
        <taxon>Basidiomycota</taxon>
        <taxon>Agaricomycotina</taxon>
        <taxon>Tremellomycetes</taxon>
        <taxon>Tremellales</taxon>
        <taxon>Tremellaceae</taxon>
        <taxon>Tremella</taxon>
    </lineage>
</organism>
<sequence length="527" mass="58778">MSTRKFYTQPPNLTPSQFPLPPFLPLCPPPQTPPPTLPRRPKLSPPQGFTSTSYSVPAAYPRSTPDSTGTLHRFSEPFQLTPPKEWESKEERRARLNEEALEVARKRYHTRRWGIEEALTAKPPGLWLAVERWRRDEVEDGEGLTLVMAHANGFLKEDWHPTLHRLLAKSPPSQSSIFGESPFPVLPLNPDRRVTPLPSTTRIDDIYLLDDVIHASSLDLNKGKLGPVHLWSDRGRDIINFIEHILPTFSEGVPSWGLALPKGRKPKVIGVGHSLGGNAIIQAAAHRPDLFHAIFLLDPMAPPIYIDTQQEPSDLSAWPLLTLSVSRRSIWPSRQSAVEHALKSNFFKRYHPEVLKIWKSHALVSLPPTYSSDFSLTPSGTPTTEGTLSTSEAPSSVTTITTTASMTTEKKPTEEEEDGPVTLATAPWCEATSFAESTGLAEGWELLPKVTIPAGFLMAGDSRTTYGDDITREMVYRAPISRNEKVIGSSHQILQERPDDIADALWRFIGNVIFAQSSERRMERAKL</sequence>
<evidence type="ECO:0000256" key="1">
    <source>
        <dbReference type="SAM" id="MobiDB-lite"/>
    </source>
</evidence>
<feature type="compositionally biased region" description="Polar residues" evidence="1">
    <location>
        <begin position="374"/>
        <end position="394"/>
    </location>
</feature>
<dbReference type="EMBL" id="SDIL01000123">
    <property type="protein sequence ID" value="RXK35745.1"/>
    <property type="molecule type" value="Genomic_DNA"/>
</dbReference>
<evidence type="ECO:0000313" key="3">
    <source>
        <dbReference type="EMBL" id="RXK35745.1"/>
    </source>
</evidence>
<gene>
    <name evidence="3" type="ORF">M231_06986</name>
</gene>